<feature type="chain" id="PRO_5046932681" description="DUF937 domain-containing protein" evidence="2">
    <location>
        <begin position="23"/>
        <end position="356"/>
    </location>
</feature>
<dbReference type="Proteomes" id="UP001556367">
    <property type="component" value="Unassembled WGS sequence"/>
</dbReference>
<gene>
    <name evidence="3" type="ORF">HGRIS_011387</name>
</gene>
<keyword evidence="4" id="KW-1185">Reference proteome</keyword>
<proteinExistence type="predicted"/>
<evidence type="ECO:0000256" key="1">
    <source>
        <dbReference type="SAM" id="MobiDB-lite"/>
    </source>
</evidence>
<keyword evidence="2" id="KW-0732">Signal</keyword>
<comment type="caution">
    <text evidence="3">The sequence shown here is derived from an EMBL/GenBank/DDBJ whole genome shotgun (WGS) entry which is preliminary data.</text>
</comment>
<feature type="compositionally biased region" description="Low complexity" evidence="1">
    <location>
        <begin position="244"/>
        <end position="253"/>
    </location>
</feature>
<name>A0ABR3JVW3_9AGAR</name>
<sequence>MVQLTTSVLVGAMALNSLSVTGTPIKITETESNPLGNALEEFLAHSKRSEVEQGLSDIPKLHRGPVLELHQVSAPQSSSNIPASIAPGINLPSPPAVSLAARGVGSAIATASPFVGLIPSIIQIAQNLRHHDSAPAQSPSAAPAPQRRELEELLGRELSDVEIRGFGSLAGPLLGLLPGIASIFSHHDSAPAPKRRELEELFGRELSDVEVRGFGKAIGSVAPLVGLLPSLAGLLHHDGPAPAPQSTSTTPAPQRRELEELWGRELSDVEVRGIGSIFGPLLGGLLPSLAGVFHHNDPAPAAPKRREPLDQKRDLEVLLGRELTENEARGLGASFGKGLFKELFHLGGDAFASNLN</sequence>
<feature type="signal peptide" evidence="2">
    <location>
        <begin position="1"/>
        <end position="22"/>
    </location>
</feature>
<feature type="region of interest" description="Disordered" evidence="1">
    <location>
        <begin position="236"/>
        <end position="255"/>
    </location>
</feature>
<accession>A0ABR3JVW3</accession>
<evidence type="ECO:0000313" key="3">
    <source>
        <dbReference type="EMBL" id="KAL0959692.1"/>
    </source>
</evidence>
<evidence type="ECO:0000256" key="2">
    <source>
        <dbReference type="SAM" id="SignalP"/>
    </source>
</evidence>
<protein>
    <recommendedName>
        <fullName evidence="5">DUF937 domain-containing protein</fullName>
    </recommendedName>
</protein>
<evidence type="ECO:0000313" key="4">
    <source>
        <dbReference type="Proteomes" id="UP001556367"/>
    </source>
</evidence>
<evidence type="ECO:0008006" key="5">
    <source>
        <dbReference type="Google" id="ProtNLM"/>
    </source>
</evidence>
<dbReference type="EMBL" id="JASNQZ010000002">
    <property type="protein sequence ID" value="KAL0959692.1"/>
    <property type="molecule type" value="Genomic_DNA"/>
</dbReference>
<organism evidence="3 4">
    <name type="scientific">Hohenbuehelia grisea</name>
    <dbReference type="NCBI Taxonomy" id="104357"/>
    <lineage>
        <taxon>Eukaryota</taxon>
        <taxon>Fungi</taxon>
        <taxon>Dikarya</taxon>
        <taxon>Basidiomycota</taxon>
        <taxon>Agaricomycotina</taxon>
        <taxon>Agaricomycetes</taxon>
        <taxon>Agaricomycetidae</taxon>
        <taxon>Agaricales</taxon>
        <taxon>Pleurotineae</taxon>
        <taxon>Pleurotaceae</taxon>
        <taxon>Hohenbuehelia</taxon>
    </lineage>
</organism>
<reference evidence="4" key="1">
    <citation type="submission" date="2024-06" db="EMBL/GenBank/DDBJ databases">
        <title>Multi-omics analyses provide insights into the biosynthesis of the anticancer antibiotic pleurotin in Hohenbuehelia grisea.</title>
        <authorList>
            <person name="Weaver J.A."/>
            <person name="Alberti F."/>
        </authorList>
    </citation>
    <scope>NUCLEOTIDE SEQUENCE [LARGE SCALE GENOMIC DNA]</scope>
    <source>
        <strain evidence="4">T-177</strain>
    </source>
</reference>